<proteinExistence type="predicted"/>
<name>A0A6J5LG50_9CAUD</name>
<accession>A0A6J5LG50</accession>
<reference evidence="1" key="1">
    <citation type="submission" date="2020-04" db="EMBL/GenBank/DDBJ databases">
        <authorList>
            <person name="Chiriac C."/>
            <person name="Salcher M."/>
            <person name="Ghai R."/>
            <person name="Kavagutti S V."/>
        </authorList>
    </citation>
    <scope>NUCLEOTIDE SEQUENCE</scope>
</reference>
<protein>
    <submittedName>
        <fullName evidence="1">Uncharacterized protein</fullName>
    </submittedName>
</protein>
<dbReference type="EMBL" id="LR796274">
    <property type="protein sequence ID" value="CAB4133678.1"/>
    <property type="molecule type" value="Genomic_DNA"/>
</dbReference>
<organism evidence="1">
    <name type="scientific">uncultured Caudovirales phage</name>
    <dbReference type="NCBI Taxonomy" id="2100421"/>
    <lineage>
        <taxon>Viruses</taxon>
        <taxon>Duplodnaviria</taxon>
        <taxon>Heunggongvirae</taxon>
        <taxon>Uroviricota</taxon>
        <taxon>Caudoviricetes</taxon>
        <taxon>Peduoviridae</taxon>
        <taxon>Maltschvirus</taxon>
        <taxon>Maltschvirus maltsch</taxon>
    </lineage>
</organism>
<gene>
    <name evidence="1" type="ORF">UFOVP257_400</name>
</gene>
<evidence type="ECO:0000313" key="1">
    <source>
        <dbReference type="EMBL" id="CAB4133678.1"/>
    </source>
</evidence>
<sequence length="76" mass="9012">MILHEFTIGDCEDPHLYAAHPIWEWQQTEEGKWVMKNVIEEPVFHIQPDPTTFGQRVVITGKLNPEAETFFRLKYK</sequence>